<accession>A0A4Y2BK96</accession>
<evidence type="ECO:0000256" key="1">
    <source>
        <dbReference type="SAM" id="MobiDB-lite"/>
    </source>
</evidence>
<dbReference type="EMBL" id="BGPR01083478">
    <property type="protein sequence ID" value="GBL91584.1"/>
    <property type="molecule type" value="Genomic_DNA"/>
</dbReference>
<protein>
    <submittedName>
        <fullName evidence="2">Uncharacterized protein</fullName>
    </submittedName>
</protein>
<name>A0A4Y2BK96_ARAVE</name>
<proteinExistence type="predicted"/>
<comment type="caution">
    <text evidence="2">The sequence shown here is derived from an EMBL/GenBank/DDBJ whole genome shotgun (WGS) entry which is preliminary data.</text>
</comment>
<gene>
    <name evidence="2" type="ORF">AVEN_153165_1</name>
</gene>
<keyword evidence="3" id="KW-1185">Reference proteome</keyword>
<organism evidence="2 3">
    <name type="scientific">Araneus ventricosus</name>
    <name type="common">Orbweaver spider</name>
    <name type="synonym">Epeira ventricosa</name>
    <dbReference type="NCBI Taxonomy" id="182803"/>
    <lineage>
        <taxon>Eukaryota</taxon>
        <taxon>Metazoa</taxon>
        <taxon>Ecdysozoa</taxon>
        <taxon>Arthropoda</taxon>
        <taxon>Chelicerata</taxon>
        <taxon>Arachnida</taxon>
        <taxon>Araneae</taxon>
        <taxon>Araneomorphae</taxon>
        <taxon>Entelegynae</taxon>
        <taxon>Araneoidea</taxon>
        <taxon>Araneidae</taxon>
        <taxon>Araneus</taxon>
    </lineage>
</organism>
<feature type="region of interest" description="Disordered" evidence="1">
    <location>
        <begin position="62"/>
        <end position="84"/>
    </location>
</feature>
<evidence type="ECO:0000313" key="3">
    <source>
        <dbReference type="Proteomes" id="UP000499080"/>
    </source>
</evidence>
<sequence>MNVFFGIFSQKRPVSSQLKTYWKMQSLDSDTNFSAPDLSELYLCRSRKIIIEVTWATKPEANNETETNFSRKKSTKTETSIIEGNENRGITVSCHFEP</sequence>
<reference evidence="2 3" key="1">
    <citation type="journal article" date="2019" name="Sci. Rep.">
        <title>Orb-weaving spider Araneus ventricosus genome elucidates the spidroin gene catalogue.</title>
        <authorList>
            <person name="Kono N."/>
            <person name="Nakamura H."/>
            <person name="Ohtoshi R."/>
            <person name="Moran D.A.P."/>
            <person name="Shinohara A."/>
            <person name="Yoshida Y."/>
            <person name="Fujiwara M."/>
            <person name="Mori M."/>
            <person name="Tomita M."/>
            <person name="Arakawa K."/>
        </authorList>
    </citation>
    <scope>NUCLEOTIDE SEQUENCE [LARGE SCALE GENOMIC DNA]</scope>
</reference>
<dbReference type="Proteomes" id="UP000499080">
    <property type="component" value="Unassembled WGS sequence"/>
</dbReference>
<dbReference type="AlphaFoldDB" id="A0A4Y2BK96"/>
<evidence type="ECO:0000313" key="2">
    <source>
        <dbReference type="EMBL" id="GBL91584.1"/>
    </source>
</evidence>